<dbReference type="EMBL" id="LR796445">
    <property type="protein sequence ID" value="CAB4145554.1"/>
    <property type="molecule type" value="Genomic_DNA"/>
</dbReference>
<dbReference type="EMBL" id="LR797155">
    <property type="protein sequence ID" value="CAB4189511.1"/>
    <property type="molecule type" value="Genomic_DNA"/>
</dbReference>
<sequence>MASVNATISRDTAPGAVIVTWALANADTGTAFQLPAAGDMTCHIFGTFGGATITMQGSSDGTNWHAMTQKGGTANMAYTTTANHTPNEMPPFVRAISAGGTGTAITASLCFYPRYTKNQY</sequence>
<organism evidence="1">
    <name type="scientific">uncultured Caudovirales phage</name>
    <dbReference type="NCBI Taxonomy" id="2100421"/>
    <lineage>
        <taxon>Viruses</taxon>
        <taxon>Duplodnaviria</taxon>
        <taxon>Heunggongvirae</taxon>
        <taxon>Uroviricota</taxon>
        <taxon>Caudoviricetes</taxon>
        <taxon>Peduoviridae</taxon>
        <taxon>Maltschvirus</taxon>
        <taxon>Maltschvirus maltsch</taxon>
    </lineage>
</organism>
<protein>
    <submittedName>
        <fullName evidence="1">Uncharacterized protein</fullName>
    </submittedName>
</protein>
<name>A0A6J5MG10_9CAUD</name>
<evidence type="ECO:0000313" key="1">
    <source>
        <dbReference type="EMBL" id="CAB4145554.1"/>
    </source>
</evidence>
<accession>A0A6J5MG10</accession>
<evidence type="ECO:0000313" key="2">
    <source>
        <dbReference type="EMBL" id="CAB4189511.1"/>
    </source>
</evidence>
<proteinExistence type="predicted"/>
<reference evidence="1" key="1">
    <citation type="submission" date="2020-04" db="EMBL/GenBank/DDBJ databases">
        <authorList>
            <person name="Chiriac C."/>
            <person name="Salcher M."/>
            <person name="Ghai R."/>
            <person name="Kavagutti S V."/>
        </authorList>
    </citation>
    <scope>NUCLEOTIDE SEQUENCE</scope>
</reference>
<gene>
    <name evidence="2" type="ORF">UFOVP1207_13</name>
    <name evidence="1" type="ORF">UFOVP474_17</name>
</gene>